<evidence type="ECO:0000256" key="7">
    <source>
        <dbReference type="PROSITE-ProRule" id="PRU00339"/>
    </source>
</evidence>
<dbReference type="PANTHER" id="PTHR12558:SF9">
    <property type="entry name" value="CELL DIVISION CYCLE PROTEIN 16 HOMOLOG"/>
    <property type="match status" value="1"/>
</dbReference>
<dbReference type="OrthoDB" id="10006270at2759"/>
<feature type="compositionally biased region" description="Low complexity" evidence="8">
    <location>
        <begin position="27"/>
        <end position="36"/>
    </location>
</feature>
<sequence>MGDNDAIQRADSLFKIHSVQLECHPKQQQQSQQSQQYELEDRLTHQPHFRLTHKAPSPHGSSSSSGGGDANGSAGPSPMFAPNSNTTSITPTPAQRGGGGGSPPPHDRSPTITSRAHVHWMQHFQQNNTLQAQKYLMSCLLLCDKDPSLLNELGVMRYNLARYFDKVVHMLEWSQRKNVIWETTWLNLGHAHRKLGHYQEAETYYLKVDAVAMGSGSGFGGIGGGGIVGGGGAGGAGVGGAGGGDGGAGGGGGGYGGSSSDIKASAVVALGFVYQIMGQLNDAIYAYHKVLTIRPSDQVASDMLQPVMEDKVRESEHEWFVSALPQELQTAESVNRLLAIREKSQSVKERLALRLHGRRPSVTEVEEEEHEEEEEEEEDAKEQQQEKHGQEEEDAELGDRRDAKHP</sequence>
<reference evidence="9" key="1">
    <citation type="journal article" date="2020" name="Fungal Divers.">
        <title>Resolving the Mortierellaceae phylogeny through synthesis of multi-gene phylogenetics and phylogenomics.</title>
        <authorList>
            <person name="Vandepol N."/>
            <person name="Liber J."/>
            <person name="Desiro A."/>
            <person name="Na H."/>
            <person name="Kennedy M."/>
            <person name="Barry K."/>
            <person name="Grigoriev I.V."/>
            <person name="Miller A.N."/>
            <person name="O'Donnell K."/>
            <person name="Stajich J.E."/>
            <person name="Bonito G."/>
        </authorList>
    </citation>
    <scope>NUCLEOTIDE SEQUENCE</scope>
    <source>
        <strain evidence="9">BC1065</strain>
    </source>
</reference>
<feature type="region of interest" description="Disordered" evidence="8">
    <location>
        <begin position="24"/>
        <end position="112"/>
    </location>
</feature>
<dbReference type="GO" id="GO:0051301">
    <property type="term" value="P:cell division"/>
    <property type="evidence" value="ECO:0007669"/>
    <property type="project" value="UniProtKB-KW"/>
</dbReference>
<proteinExistence type="predicted"/>
<dbReference type="GO" id="GO:0031145">
    <property type="term" value="P:anaphase-promoting complex-dependent catabolic process"/>
    <property type="evidence" value="ECO:0007669"/>
    <property type="project" value="TreeGrafter"/>
</dbReference>
<dbReference type="InterPro" id="IPR019734">
    <property type="entry name" value="TPR_rpt"/>
</dbReference>
<gene>
    <name evidence="9" type="primary">APC6</name>
    <name evidence="9" type="ORF">DFQ27_000214</name>
</gene>
<accession>A0A9P6PNU4</accession>
<dbReference type="GO" id="GO:0045842">
    <property type="term" value="P:positive regulation of mitotic metaphase/anaphase transition"/>
    <property type="evidence" value="ECO:0007669"/>
    <property type="project" value="TreeGrafter"/>
</dbReference>
<keyword evidence="3" id="KW-0498">Mitosis</keyword>
<dbReference type="SUPFAM" id="SSF48452">
    <property type="entry name" value="TPR-like"/>
    <property type="match status" value="1"/>
</dbReference>
<keyword evidence="2" id="KW-0677">Repeat</keyword>
<feature type="compositionally biased region" description="Basic and acidic residues" evidence="8">
    <location>
        <begin position="397"/>
        <end position="406"/>
    </location>
</feature>
<comment type="caution">
    <text evidence="9">The sequence shown here is derived from an EMBL/GenBank/DDBJ whole genome shotgun (WGS) entry which is preliminary data.</text>
</comment>
<dbReference type="Pfam" id="PF13181">
    <property type="entry name" value="TPR_8"/>
    <property type="match status" value="1"/>
</dbReference>
<organism evidence="9 10">
    <name type="scientific">Actinomortierella ambigua</name>
    <dbReference type="NCBI Taxonomy" id="1343610"/>
    <lineage>
        <taxon>Eukaryota</taxon>
        <taxon>Fungi</taxon>
        <taxon>Fungi incertae sedis</taxon>
        <taxon>Mucoromycota</taxon>
        <taxon>Mortierellomycotina</taxon>
        <taxon>Mortierellomycetes</taxon>
        <taxon>Mortierellales</taxon>
        <taxon>Mortierellaceae</taxon>
        <taxon>Actinomortierella</taxon>
    </lineage>
</organism>
<dbReference type="InterPro" id="IPR011990">
    <property type="entry name" value="TPR-like_helical_dom_sf"/>
</dbReference>
<feature type="non-terminal residue" evidence="9">
    <location>
        <position position="406"/>
    </location>
</feature>
<evidence type="ECO:0000313" key="10">
    <source>
        <dbReference type="Proteomes" id="UP000807716"/>
    </source>
</evidence>
<keyword evidence="5 7" id="KW-0802">TPR repeat</keyword>
<evidence type="ECO:0000256" key="3">
    <source>
        <dbReference type="ARBA" id="ARBA00022776"/>
    </source>
</evidence>
<dbReference type="AlphaFoldDB" id="A0A9P6PNU4"/>
<dbReference type="Gene3D" id="1.25.40.10">
    <property type="entry name" value="Tetratricopeptide repeat domain"/>
    <property type="match status" value="2"/>
</dbReference>
<dbReference type="GO" id="GO:0016567">
    <property type="term" value="P:protein ubiquitination"/>
    <property type="evidence" value="ECO:0007669"/>
    <property type="project" value="TreeGrafter"/>
</dbReference>
<protein>
    <submittedName>
        <fullName evidence="9">Cell division cycle protein 16</fullName>
    </submittedName>
</protein>
<name>A0A9P6PNU4_9FUNG</name>
<evidence type="ECO:0000256" key="4">
    <source>
        <dbReference type="ARBA" id="ARBA00022786"/>
    </source>
</evidence>
<evidence type="ECO:0000256" key="8">
    <source>
        <dbReference type="SAM" id="MobiDB-lite"/>
    </source>
</evidence>
<feature type="compositionally biased region" description="Low complexity" evidence="8">
    <location>
        <begin position="71"/>
        <end position="93"/>
    </location>
</feature>
<dbReference type="Proteomes" id="UP000807716">
    <property type="component" value="Unassembled WGS sequence"/>
</dbReference>
<keyword evidence="4" id="KW-0833">Ubl conjugation pathway</keyword>
<dbReference type="PROSITE" id="PS50005">
    <property type="entry name" value="TPR"/>
    <property type="match status" value="1"/>
</dbReference>
<feature type="compositionally biased region" description="Low complexity" evidence="8">
    <location>
        <begin position="55"/>
        <end position="64"/>
    </location>
</feature>
<evidence type="ECO:0000256" key="6">
    <source>
        <dbReference type="ARBA" id="ARBA00023306"/>
    </source>
</evidence>
<feature type="repeat" description="TPR" evidence="7">
    <location>
        <begin position="264"/>
        <end position="297"/>
    </location>
</feature>
<feature type="region of interest" description="Disordered" evidence="8">
    <location>
        <begin position="358"/>
        <end position="406"/>
    </location>
</feature>
<evidence type="ECO:0000256" key="2">
    <source>
        <dbReference type="ARBA" id="ARBA00022737"/>
    </source>
</evidence>
<evidence type="ECO:0000313" key="9">
    <source>
        <dbReference type="EMBL" id="KAG0249309.1"/>
    </source>
</evidence>
<dbReference type="SMART" id="SM00028">
    <property type="entry name" value="TPR"/>
    <property type="match status" value="2"/>
</dbReference>
<dbReference type="EMBL" id="JAAAJB010001027">
    <property type="protein sequence ID" value="KAG0249309.1"/>
    <property type="molecule type" value="Genomic_DNA"/>
</dbReference>
<dbReference type="PANTHER" id="PTHR12558">
    <property type="entry name" value="CELL DIVISION CYCLE 16,23,27"/>
    <property type="match status" value="1"/>
</dbReference>
<keyword evidence="6" id="KW-0131">Cell cycle</keyword>
<dbReference type="GO" id="GO:0005680">
    <property type="term" value="C:anaphase-promoting complex"/>
    <property type="evidence" value="ECO:0007669"/>
    <property type="project" value="TreeGrafter"/>
</dbReference>
<evidence type="ECO:0000256" key="1">
    <source>
        <dbReference type="ARBA" id="ARBA00022618"/>
    </source>
</evidence>
<feature type="compositionally biased region" description="Acidic residues" evidence="8">
    <location>
        <begin position="364"/>
        <end position="380"/>
    </location>
</feature>
<keyword evidence="10" id="KW-1185">Reference proteome</keyword>
<dbReference type="GO" id="GO:0005737">
    <property type="term" value="C:cytoplasm"/>
    <property type="evidence" value="ECO:0007669"/>
    <property type="project" value="TreeGrafter"/>
</dbReference>
<feature type="compositionally biased region" description="Basic and acidic residues" evidence="8">
    <location>
        <begin position="381"/>
        <end position="390"/>
    </location>
</feature>
<keyword evidence="1 9" id="KW-0132">Cell division</keyword>
<evidence type="ECO:0000256" key="5">
    <source>
        <dbReference type="ARBA" id="ARBA00022803"/>
    </source>
</evidence>